<dbReference type="SUPFAM" id="SSF57184">
    <property type="entry name" value="Growth factor receptor domain"/>
    <property type="match status" value="2"/>
</dbReference>
<feature type="domain" description="VWFA" evidence="10">
    <location>
        <begin position="572"/>
        <end position="753"/>
    </location>
</feature>
<dbReference type="Pfam" id="PF00008">
    <property type="entry name" value="EGF"/>
    <property type="match status" value="3"/>
</dbReference>
<protein>
    <submittedName>
        <fullName evidence="11">Uncharacterized protein</fullName>
    </submittedName>
</protein>
<comment type="caution">
    <text evidence="7">Lacks conserved residue(s) required for the propagation of feature annotation.</text>
</comment>
<feature type="disulfide bond" evidence="7">
    <location>
        <begin position="435"/>
        <end position="444"/>
    </location>
</feature>
<keyword evidence="6" id="KW-0325">Glycoprotein</keyword>
<keyword evidence="8" id="KW-0812">Transmembrane</keyword>
<evidence type="ECO:0000256" key="1">
    <source>
        <dbReference type="ARBA" id="ARBA00005847"/>
    </source>
</evidence>
<keyword evidence="8" id="KW-0472">Membrane</keyword>
<dbReference type="OrthoDB" id="5946905at2759"/>
<dbReference type="InterPro" id="IPR018097">
    <property type="entry name" value="EGF_Ca-bd_CS"/>
</dbReference>
<evidence type="ECO:0000256" key="5">
    <source>
        <dbReference type="ARBA" id="ARBA00023157"/>
    </source>
</evidence>
<feature type="domain" description="EGF-like" evidence="9">
    <location>
        <begin position="370"/>
        <end position="407"/>
    </location>
</feature>
<proteinExistence type="inferred from homology"/>
<dbReference type="InterPro" id="IPR036465">
    <property type="entry name" value="vWFA_dom_sf"/>
</dbReference>
<dbReference type="GO" id="GO:0005112">
    <property type="term" value="F:Notch binding"/>
    <property type="evidence" value="ECO:0007669"/>
    <property type="project" value="TreeGrafter"/>
</dbReference>
<dbReference type="PROSITE" id="PS00022">
    <property type="entry name" value="EGF_1"/>
    <property type="match status" value="9"/>
</dbReference>
<keyword evidence="4" id="KW-0677">Repeat</keyword>
<gene>
    <name evidence="11" type="ORF">pdam_00012059</name>
</gene>
<dbReference type="PROSITE" id="PS01186">
    <property type="entry name" value="EGF_2"/>
    <property type="match status" value="7"/>
</dbReference>
<feature type="disulfide bond" evidence="7">
    <location>
        <begin position="551"/>
        <end position="560"/>
    </location>
</feature>
<dbReference type="CDD" id="cd00054">
    <property type="entry name" value="EGF_CA"/>
    <property type="match status" value="9"/>
</dbReference>
<feature type="domain" description="EGF-like" evidence="9">
    <location>
        <begin position="525"/>
        <end position="561"/>
    </location>
</feature>
<feature type="domain" description="EGF-like" evidence="9">
    <location>
        <begin position="485"/>
        <end position="523"/>
    </location>
</feature>
<evidence type="ECO:0000313" key="11">
    <source>
        <dbReference type="EMBL" id="RMX59695.1"/>
    </source>
</evidence>
<feature type="transmembrane region" description="Helical" evidence="8">
    <location>
        <begin position="20"/>
        <end position="39"/>
    </location>
</feature>
<feature type="domain" description="EGF-like" evidence="9">
    <location>
        <begin position="167"/>
        <end position="203"/>
    </location>
</feature>
<feature type="domain" description="EGF-like" evidence="9">
    <location>
        <begin position="281"/>
        <end position="317"/>
    </location>
</feature>
<feature type="disulfide bond" evidence="7">
    <location>
        <begin position="307"/>
        <end position="316"/>
    </location>
</feature>
<keyword evidence="12" id="KW-1185">Reference proteome</keyword>
<comment type="similarity">
    <text evidence="1">Belongs to the NOTCH family.</text>
</comment>
<feature type="disulfide bond" evidence="7">
    <location>
        <begin position="473"/>
        <end position="482"/>
    </location>
</feature>
<dbReference type="SMART" id="SM00327">
    <property type="entry name" value="VWA"/>
    <property type="match status" value="1"/>
</dbReference>
<dbReference type="InterPro" id="IPR000152">
    <property type="entry name" value="EGF-type_Asp/Asn_hydroxyl_site"/>
</dbReference>
<dbReference type="CDD" id="cd01450">
    <property type="entry name" value="vWFA_subfamily_ECM"/>
    <property type="match status" value="1"/>
</dbReference>
<dbReference type="STRING" id="46731.A0A3M6V199"/>
<comment type="caution">
    <text evidence="11">The sequence shown here is derived from an EMBL/GenBank/DDBJ whole genome shotgun (WGS) entry which is preliminary data.</text>
</comment>
<dbReference type="Pfam" id="PF00092">
    <property type="entry name" value="VWA"/>
    <property type="match status" value="1"/>
</dbReference>
<organism evidence="11 12">
    <name type="scientific">Pocillopora damicornis</name>
    <name type="common">Cauliflower coral</name>
    <name type="synonym">Millepora damicornis</name>
    <dbReference type="NCBI Taxonomy" id="46731"/>
    <lineage>
        <taxon>Eukaryota</taxon>
        <taxon>Metazoa</taxon>
        <taxon>Cnidaria</taxon>
        <taxon>Anthozoa</taxon>
        <taxon>Hexacorallia</taxon>
        <taxon>Scleractinia</taxon>
        <taxon>Astrocoeniina</taxon>
        <taxon>Pocilloporidae</taxon>
        <taxon>Pocillopora</taxon>
    </lineage>
</organism>
<evidence type="ECO:0000259" key="9">
    <source>
        <dbReference type="PROSITE" id="PS50026"/>
    </source>
</evidence>
<accession>A0A3M6V199</accession>
<evidence type="ECO:0000256" key="8">
    <source>
        <dbReference type="SAM" id="Phobius"/>
    </source>
</evidence>
<sequence>MAPVFRRRGNRIIRMTLRGILMLGVLCRLTNVAAVLLVLHQGAASPHVSCNRTYKKLGCFKANSKPLDTLLITDRGKVDWENWEAYVHSLACRCTEATRKRGFTHFGLQNFGECWSGSDADKRYKRDGESDQCVMIFQQPFSLCDNLEDPRECAGYPNVNYVYRIENDDECSKSPCKNGATCVNTPKGFDCKCPQGFKGALCDEDIDECSNSPCKNQGTCVNTIGGFRCTCPQGFKGDLCDEDVDECLNNPCKNEGACVNTIGGFSCKCRQGYKGALCDEDVDECSNNPCKNGGTCINSLGGFSCKCQQGFKGALCDEGIRSKSVFQQLRTYPSFNPTTRSQLRSVLPIDRLEQAASYLKLTFTFFSITDINECALIQPCKNGGTCINIVGSFECKCKKGYTGTNCEEDEDECRKNPCRKGSTCVNNIGSFQCLCPPGMQGKLCGQDVNECRQQLCLNGATCVNSIGGFHCKCKSGFSGKFCENDVNECKLGFDPCKNGGTCVNKHDGFQCLCPPGITGMLCDVDVNECKQLLCRNGAACKNTLGSFECRCKSGYSGKFCEKGTCSNQGQYDLGLIIDGGRSVGNYGFVQTKWFLLQLISRFSVNLRKTHFGVILYNNKPRLICGFTDATSYNPVLLKLKILAMEFPNGDVRTDKALKMAGEELFKAGKDRQNVPDVLLVIVEGKTGQNSEPYKDVLIPLKDRGVNIIAVGIGDQISVDELKEIALGKSDNVIHVQTIGDLKAQELKEKILKIC</sequence>
<dbReference type="PROSITE" id="PS50234">
    <property type="entry name" value="VWFA"/>
    <property type="match status" value="1"/>
</dbReference>
<dbReference type="FunFam" id="2.10.25.10:FF:000125">
    <property type="entry name" value="Neurogenic locus notch protein-like"/>
    <property type="match status" value="2"/>
</dbReference>
<dbReference type="FunFam" id="2.10.25.10:FF:000109">
    <property type="entry name" value="Notch homolog 4, [Drosophila]"/>
    <property type="match status" value="1"/>
</dbReference>
<keyword evidence="2 7" id="KW-0245">EGF-like domain</keyword>
<dbReference type="InterPro" id="IPR002035">
    <property type="entry name" value="VWF_A"/>
</dbReference>
<feature type="disulfide bond" evidence="7">
    <location>
        <begin position="513"/>
        <end position="522"/>
    </location>
</feature>
<feature type="disulfide bond" evidence="7">
    <location>
        <begin position="269"/>
        <end position="278"/>
    </location>
</feature>
<keyword evidence="5 7" id="KW-1015">Disulfide bond</keyword>
<evidence type="ECO:0000256" key="4">
    <source>
        <dbReference type="ARBA" id="ARBA00022737"/>
    </source>
</evidence>
<evidence type="ECO:0000256" key="3">
    <source>
        <dbReference type="ARBA" id="ARBA00022729"/>
    </source>
</evidence>
<feature type="disulfide bond" evidence="7">
    <location>
        <begin position="397"/>
        <end position="406"/>
    </location>
</feature>
<dbReference type="InterPro" id="IPR000742">
    <property type="entry name" value="EGF"/>
</dbReference>
<dbReference type="FunFam" id="2.10.25.10:FF:000173">
    <property type="entry name" value="Neurogenic locus notch protein 2"/>
    <property type="match status" value="1"/>
</dbReference>
<dbReference type="FunFam" id="2.10.25.10:FF:000151">
    <property type="entry name" value="FAT atypical cadherin 4"/>
    <property type="match status" value="1"/>
</dbReference>
<feature type="domain" description="EGF-like" evidence="9">
    <location>
        <begin position="447"/>
        <end position="483"/>
    </location>
</feature>
<dbReference type="EMBL" id="RCHS01000292">
    <property type="protein sequence ID" value="RMX59695.1"/>
    <property type="molecule type" value="Genomic_DNA"/>
</dbReference>
<dbReference type="PRINTS" id="PR00010">
    <property type="entry name" value="EGFBLOOD"/>
</dbReference>
<dbReference type="SMART" id="SM00181">
    <property type="entry name" value="EGF"/>
    <property type="match status" value="9"/>
</dbReference>
<dbReference type="InterPro" id="IPR001881">
    <property type="entry name" value="EGF-like_Ca-bd_dom"/>
</dbReference>
<dbReference type="Gene3D" id="3.40.50.410">
    <property type="entry name" value="von Willebrand factor, type A domain"/>
    <property type="match status" value="1"/>
</dbReference>
<dbReference type="Proteomes" id="UP000275408">
    <property type="component" value="Unassembled WGS sequence"/>
</dbReference>
<dbReference type="Pfam" id="PF07645">
    <property type="entry name" value="EGF_CA"/>
    <property type="match status" value="6"/>
</dbReference>
<feature type="domain" description="EGF-like" evidence="9">
    <location>
        <begin position="409"/>
        <end position="445"/>
    </location>
</feature>
<dbReference type="PROSITE" id="PS00010">
    <property type="entry name" value="ASX_HYDROXYL"/>
    <property type="match status" value="9"/>
</dbReference>
<name>A0A3M6V199_POCDA</name>
<evidence type="ECO:0000256" key="6">
    <source>
        <dbReference type="ARBA" id="ARBA00023180"/>
    </source>
</evidence>
<dbReference type="FunFam" id="2.10.25.10:FF:000471">
    <property type="entry name" value="Protein lin-12"/>
    <property type="match status" value="1"/>
</dbReference>
<dbReference type="AlphaFoldDB" id="A0A3M6V199"/>
<dbReference type="SUPFAM" id="SSF57196">
    <property type="entry name" value="EGF/Laminin"/>
    <property type="match status" value="3"/>
</dbReference>
<evidence type="ECO:0000313" key="12">
    <source>
        <dbReference type="Proteomes" id="UP000275408"/>
    </source>
</evidence>
<feature type="domain" description="EGF-like" evidence="9">
    <location>
        <begin position="243"/>
        <end position="279"/>
    </location>
</feature>
<dbReference type="SUPFAM" id="SSF53300">
    <property type="entry name" value="vWA-like"/>
    <property type="match status" value="1"/>
</dbReference>
<dbReference type="PROSITE" id="PS50026">
    <property type="entry name" value="EGF_3"/>
    <property type="match status" value="9"/>
</dbReference>
<evidence type="ECO:0000256" key="7">
    <source>
        <dbReference type="PROSITE-ProRule" id="PRU00076"/>
    </source>
</evidence>
<dbReference type="SMART" id="SM00179">
    <property type="entry name" value="EGF_CA"/>
    <property type="match status" value="9"/>
</dbReference>
<evidence type="ECO:0000259" key="10">
    <source>
        <dbReference type="PROSITE" id="PS50234"/>
    </source>
</evidence>
<dbReference type="InterPro" id="IPR009030">
    <property type="entry name" value="Growth_fac_rcpt_cys_sf"/>
</dbReference>
<feature type="disulfide bond" evidence="7">
    <location>
        <begin position="193"/>
        <end position="202"/>
    </location>
</feature>
<dbReference type="GO" id="GO:0007219">
    <property type="term" value="P:Notch signaling pathway"/>
    <property type="evidence" value="ECO:0007669"/>
    <property type="project" value="TreeGrafter"/>
</dbReference>
<feature type="domain" description="EGF-like" evidence="9">
    <location>
        <begin position="205"/>
        <end position="241"/>
    </location>
</feature>
<dbReference type="PROSITE" id="PS01187">
    <property type="entry name" value="EGF_CA"/>
    <property type="match status" value="4"/>
</dbReference>
<dbReference type="InterPro" id="IPR049883">
    <property type="entry name" value="NOTCH1_EGF-like"/>
</dbReference>
<keyword evidence="8" id="KW-1133">Transmembrane helix</keyword>
<evidence type="ECO:0000256" key="2">
    <source>
        <dbReference type="ARBA" id="ARBA00022536"/>
    </source>
</evidence>
<dbReference type="Gene3D" id="2.10.25.10">
    <property type="entry name" value="Laminin"/>
    <property type="match status" value="9"/>
</dbReference>
<keyword evidence="3" id="KW-0732">Signal</keyword>
<dbReference type="FunFam" id="2.10.25.10:FF:000327">
    <property type="entry name" value="neurogenic locus notch homolog protein 4"/>
    <property type="match status" value="3"/>
</dbReference>
<dbReference type="GO" id="GO:0005509">
    <property type="term" value="F:calcium ion binding"/>
    <property type="evidence" value="ECO:0007669"/>
    <property type="project" value="InterPro"/>
</dbReference>
<feature type="disulfide bond" evidence="7">
    <location>
        <begin position="231"/>
        <end position="240"/>
    </location>
</feature>
<dbReference type="PANTHER" id="PTHR12916:SF10">
    <property type="entry name" value="NEUROGENIC LOCUS NOTCH HOMOLOG PROTEIN 2 PRECURSOR"/>
    <property type="match status" value="1"/>
</dbReference>
<reference evidence="11 12" key="1">
    <citation type="journal article" date="2018" name="Sci. Rep.">
        <title>Comparative analysis of the Pocillopora damicornis genome highlights role of immune system in coral evolution.</title>
        <authorList>
            <person name="Cunning R."/>
            <person name="Bay R.A."/>
            <person name="Gillette P."/>
            <person name="Baker A.C."/>
            <person name="Traylor-Knowles N."/>
        </authorList>
    </citation>
    <scope>NUCLEOTIDE SEQUENCE [LARGE SCALE GENOMIC DNA]</scope>
    <source>
        <strain evidence="11">RSMAS</strain>
        <tissue evidence="11">Whole animal</tissue>
    </source>
</reference>
<dbReference type="PANTHER" id="PTHR12916">
    <property type="entry name" value="CYTOCHROME C OXIDASE POLYPEPTIDE VIC-2"/>
    <property type="match status" value="1"/>
</dbReference>